<comment type="caution">
    <text evidence="3">The sequence shown here is derived from an EMBL/GenBank/DDBJ whole genome shotgun (WGS) entry which is preliminary data.</text>
</comment>
<keyword evidence="4" id="KW-1185">Reference proteome</keyword>
<evidence type="ECO:0000313" key="3">
    <source>
        <dbReference type="EMBL" id="RLP83659.1"/>
    </source>
</evidence>
<dbReference type="InterPro" id="IPR032830">
    <property type="entry name" value="XPB/Ssl2_N"/>
</dbReference>
<dbReference type="Proteomes" id="UP000269438">
    <property type="component" value="Unassembled WGS sequence"/>
</dbReference>
<evidence type="ECO:0000259" key="2">
    <source>
        <dbReference type="Pfam" id="PF13625"/>
    </source>
</evidence>
<dbReference type="OrthoDB" id="3415124at2"/>
<gene>
    <name evidence="3" type="ORF">D9V34_02245</name>
</gene>
<reference evidence="3 4" key="1">
    <citation type="submission" date="2018-10" db="EMBL/GenBank/DDBJ databases">
        <authorList>
            <person name="Li J."/>
        </authorList>
    </citation>
    <scope>NUCLEOTIDE SEQUENCE [LARGE SCALE GENOMIC DNA]</scope>
    <source>
        <strain evidence="3 4">JCM 11654</strain>
    </source>
</reference>
<feature type="domain" description="Helicase XPB/Ssl2 N-terminal" evidence="2">
    <location>
        <begin position="311"/>
        <end position="432"/>
    </location>
</feature>
<dbReference type="RefSeq" id="WP_121687330.1">
    <property type="nucleotide sequence ID" value="NZ_RCUY01000002.1"/>
</dbReference>
<evidence type="ECO:0000256" key="1">
    <source>
        <dbReference type="SAM" id="MobiDB-lite"/>
    </source>
</evidence>
<dbReference type="Pfam" id="PF13625">
    <property type="entry name" value="Helicase_C_3"/>
    <property type="match status" value="1"/>
</dbReference>
<name>A0A3L7AT19_9MICO</name>
<protein>
    <recommendedName>
        <fullName evidence="2">Helicase XPB/Ssl2 N-terminal domain-containing protein</fullName>
    </recommendedName>
</protein>
<evidence type="ECO:0000313" key="4">
    <source>
        <dbReference type="Proteomes" id="UP000269438"/>
    </source>
</evidence>
<accession>A0A3L7AT19</accession>
<dbReference type="EMBL" id="RCUY01000002">
    <property type="protein sequence ID" value="RLP83659.1"/>
    <property type="molecule type" value="Genomic_DNA"/>
</dbReference>
<feature type="region of interest" description="Disordered" evidence="1">
    <location>
        <begin position="115"/>
        <end position="134"/>
    </location>
</feature>
<sequence length="572" mass="61393">MQPRVADLRVLAGALSARTETDLDVLLRLRRVSPSAKLTDFFDLAELLLAEDSLRAALSPLDRERINALATASAQTLSAALTIELSERALLAVPDNTPVFLETVTRLAREISTEAAVLPDSDPAEDPAPAPAGRLARGERALSELVIGLGDTPARELLRGGLAQPELRRLGTELGLDPELIPALMSLAADAQLVTLTRDGWVPTEAGESWLGLDTPSRWRVLAEAWAAGFPAGIASLARINAPFATLLEAGFPAATDPLRATFAQRLTSGEILGVLSHGRLTIPGARILVSPDTLAEVLTDAFPAPITGVYLQHDLSIIIPGTLAPHLERTLRGFADLENRAEASTYRLSDASIIRGLSAGITAEEISTFLEQISLTGIPQPVRYLITRGGERFGSLILRPESGQSALTVTESPLLDQMLVDRNLAALALHRDSAVTAHSRFDPDVVFWALTDARYPVVAHTVDGAVRRPRRRVAPVAIVAETDYRPLIDVLTSAARDTPTETDAAWLTRRLATALRARETLNITVHMPGHGDFTFLLEPTGISGGRLRGLDKAADTERTFPIANITTVSEV</sequence>
<proteinExistence type="predicted"/>
<dbReference type="AlphaFoldDB" id="A0A3L7AT19"/>
<organism evidence="3 4">
    <name type="scientific">Mycetocola lacteus</name>
    <dbReference type="NCBI Taxonomy" id="76637"/>
    <lineage>
        <taxon>Bacteria</taxon>
        <taxon>Bacillati</taxon>
        <taxon>Actinomycetota</taxon>
        <taxon>Actinomycetes</taxon>
        <taxon>Micrococcales</taxon>
        <taxon>Microbacteriaceae</taxon>
        <taxon>Mycetocola</taxon>
    </lineage>
</organism>